<evidence type="ECO:0000313" key="2">
    <source>
        <dbReference type="EMBL" id="QJA83237.1"/>
    </source>
</evidence>
<protein>
    <submittedName>
        <fullName evidence="2">Uncharacterized protein</fullName>
    </submittedName>
</protein>
<gene>
    <name evidence="2" type="ORF">MM415A00305_0035</name>
    <name evidence="1" type="ORF">MM415B01000_0011</name>
</gene>
<reference evidence="2" key="1">
    <citation type="submission" date="2020-03" db="EMBL/GenBank/DDBJ databases">
        <title>The deep terrestrial virosphere.</title>
        <authorList>
            <person name="Holmfeldt K."/>
            <person name="Nilsson E."/>
            <person name="Simone D."/>
            <person name="Lopez-Fernandez M."/>
            <person name="Wu X."/>
            <person name="de Brujin I."/>
            <person name="Lundin D."/>
            <person name="Andersson A."/>
            <person name="Bertilsson S."/>
            <person name="Dopson M."/>
        </authorList>
    </citation>
    <scope>NUCLEOTIDE SEQUENCE</scope>
    <source>
        <strain evidence="2">MM415A00305</strain>
        <strain evidence="1">MM415B01000</strain>
    </source>
</reference>
<proteinExistence type="predicted"/>
<dbReference type="EMBL" id="MT141430">
    <property type="protein sequence ID" value="QJA61085.1"/>
    <property type="molecule type" value="Genomic_DNA"/>
</dbReference>
<sequence>MDPSLYSGTFGFQKGGVGTSGGTVIVGNAEMAGYPYEPVQFGKRNQGRTDSGARFCYTHWEKKHRWPLHFAKESIETTAMLGSFFNTSATFFFNPNVGESAWYEVWCVDEEWHPVEEYIDLFSFEATIEET</sequence>
<evidence type="ECO:0000313" key="1">
    <source>
        <dbReference type="EMBL" id="QJA61085.1"/>
    </source>
</evidence>
<organism evidence="2">
    <name type="scientific">viral metagenome</name>
    <dbReference type="NCBI Taxonomy" id="1070528"/>
    <lineage>
        <taxon>unclassified sequences</taxon>
        <taxon>metagenomes</taxon>
        <taxon>organismal metagenomes</taxon>
    </lineage>
</organism>
<dbReference type="AlphaFoldDB" id="A0A6M3KMH9"/>
<accession>A0A6M3KMH9</accession>
<dbReference type="EMBL" id="MT142506">
    <property type="protein sequence ID" value="QJA83237.1"/>
    <property type="molecule type" value="Genomic_DNA"/>
</dbReference>
<name>A0A6M3KMH9_9ZZZZ</name>